<evidence type="ECO:0000313" key="8">
    <source>
        <dbReference type="Proteomes" id="UP000663844"/>
    </source>
</evidence>
<protein>
    <submittedName>
        <fullName evidence="7">Uncharacterized protein</fullName>
    </submittedName>
</protein>
<proteinExistence type="predicted"/>
<dbReference type="PANTHER" id="PTHR10680:SF28">
    <property type="entry name" value="SMP-30_GLUCONOLACTONASE_LRE-LIKE REGION DOMAIN-CONTAINING PROTEIN"/>
    <property type="match status" value="1"/>
</dbReference>
<keyword evidence="3" id="KW-0325">Glycoprotein</keyword>
<keyword evidence="1" id="KW-0732">Signal</keyword>
<feature type="coiled-coil region" evidence="5">
    <location>
        <begin position="39"/>
        <end position="126"/>
    </location>
</feature>
<gene>
    <name evidence="6" type="ORF">JYZ213_LOCUS16298</name>
    <name evidence="7" type="ORF">OXD698_LOCUS21595</name>
</gene>
<keyword evidence="2" id="KW-0677">Repeat</keyword>
<dbReference type="InterPro" id="IPR011042">
    <property type="entry name" value="6-blade_b-propeller_TolB-like"/>
</dbReference>
<evidence type="ECO:0000256" key="4">
    <source>
        <dbReference type="PROSITE-ProRule" id="PRU00504"/>
    </source>
</evidence>
<organism evidence="7 8">
    <name type="scientific">Adineta steineri</name>
    <dbReference type="NCBI Taxonomy" id="433720"/>
    <lineage>
        <taxon>Eukaryota</taxon>
        <taxon>Metazoa</taxon>
        <taxon>Spiralia</taxon>
        <taxon>Gnathifera</taxon>
        <taxon>Rotifera</taxon>
        <taxon>Eurotatoria</taxon>
        <taxon>Bdelloidea</taxon>
        <taxon>Adinetida</taxon>
        <taxon>Adinetidae</taxon>
        <taxon>Adineta</taxon>
    </lineage>
</organism>
<dbReference type="PROSITE" id="PS51125">
    <property type="entry name" value="NHL"/>
    <property type="match status" value="2"/>
</dbReference>
<keyword evidence="5" id="KW-0175">Coiled coil</keyword>
<feature type="repeat" description="NHL" evidence="4">
    <location>
        <begin position="330"/>
        <end position="367"/>
    </location>
</feature>
<dbReference type="CDD" id="cd05819">
    <property type="entry name" value="NHL"/>
    <property type="match status" value="1"/>
</dbReference>
<dbReference type="SUPFAM" id="SSF101898">
    <property type="entry name" value="NHL repeat"/>
    <property type="match status" value="1"/>
</dbReference>
<name>A0A819EVE4_9BILA</name>
<dbReference type="EMBL" id="CAJNOG010000145">
    <property type="protein sequence ID" value="CAF1006660.1"/>
    <property type="molecule type" value="Genomic_DNA"/>
</dbReference>
<evidence type="ECO:0000313" key="6">
    <source>
        <dbReference type="EMBL" id="CAF1006660.1"/>
    </source>
</evidence>
<dbReference type="Gene3D" id="2.120.10.30">
    <property type="entry name" value="TolB, C-terminal domain"/>
    <property type="match status" value="2"/>
</dbReference>
<evidence type="ECO:0000313" key="7">
    <source>
        <dbReference type="EMBL" id="CAF3857052.1"/>
    </source>
</evidence>
<dbReference type="Pfam" id="PF01436">
    <property type="entry name" value="NHL"/>
    <property type="match status" value="2"/>
</dbReference>
<evidence type="ECO:0000256" key="2">
    <source>
        <dbReference type="ARBA" id="ARBA00022737"/>
    </source>
</evidence>
<dbReference type="Proteomes" id="UP000663845">
    <property type="component" value="Unassembled WGS sequence"/>
</dbReference>
<sequence>MAVTGNSGAKCSICNKANATCLCSGCSKDFCFQHLIEHRQILDKQLEEAINDHNQFQQTIIQQKQNPLNSSLIKQINQWETTSIHQIQQRVKECREKLMNLTQKSMNDVEKKFIELSKKLKEIREENEFNEVNLKGFQLKLTEITQEFLKSSNISIREDSKEFINKISVISSNKWKQQGILVAGGNGKADHLNQLYGPEGMFIDHHNNIFIAEWGNHRIVEWECRSNNGQIIAGGNVRINRNDQLSYPTDVVIDKQNDSFIISDSSNRRVIRCFRQNSKKQQILISDISCGSLSIDKNGFIYVSDMEKHEVRRWNEEDKRGTIVAGGNGKGNDLNQFNSPRFIFVDEDESLYVSDCWNHRVMKWRKNAKEGIIVAGGNGQGNSLKQLSNPAGVIVDHLGHIYAVDSNNHRVMRWCEGDTEGEIVVGGNGEGKELNQLDYPSGLSFDSEENLYVADRENNRILKYEKIIN</sequence>
<evidence type="ECO:0000256" key="5">
    <source>
        <dbReference type="SAM" id="Coils"/>
    </source>
</evidence>
<comment type="caution">
    <text evidence="7">The sequence shown here is derived from an EMBL/GenBank/DDBJ whole genome shotgun (WGS) entry which is preliminary data.</text>
</comment>
<dbReference type="AlphaFoldDB" id="A0A819EVE4"/>
<accession>A0A819EVE4</accession>
<dbReference type="PANTHER" id="PTHR10680">
    <property type="entry name" value="PEPTIDYL-GLYCINE ALPHA-AMIDATING MONOOXYGENASE"/>
    <property type="match status" value="1"/>
</dbReference>
<dbReference type="GO" id="GO:0005576">
    <property type="term" value="C:extracellular region"/>
    <property type="evidence" value="ECO:0007669"/>
    <property type="project" value="TreeGrafter"/>
</dbReference>
<feature type="repeat" description="NHL" evidence="4">
    <location>
        <begin position="431"/>
        <end position="467"/>
    </location>
</feature>
<evidence type="ECO:0000256" key="3">
    <source>
        <dbReference type="ARBA" id="ARBA00023180"/>
    </source>
</evidence>
<dbReference type="EMBL" id="CAJOAZ010001787">
    <property type="protein sequence ID" value="CAF3857052.1"/>
    <property type="molecule type" value="Genomic_DNA"/>
</dbReference>
<evidence type="ECO:0000256" key="1">
    <source>
        <dbReference type="ARBA" id="ARBA00022729"/>
    </source>
</evidence>
<dbReference type="Proteomes" id="UP000663844">
    <property type="component" value="Unassembled WGS sequence"/>
</dbReference>
<dbReference type="InterPro" id="IPR001258">
    <property type="entry name" value="NHL_repeat"/>
</dbReference>
<reference evidence="7" key="1">
    <citation type="submission" date="2021-02" db="EMBL/GenBank/DDBJ databases">
        <authorList>
            <person name="Nowell W R."/>
        </authorList>
    </citation>
    <scope>NUCLEOTIDE SEQUENCE</scope>
</reference>
<dbReference type="CDD" id="cd19757">
    <property type="entry name" value="Bbox1"/>
    <property type="match status" value="1"/>
</dbReference>